<gene>
    <name evidence="2" type="ORF">BG454_13060</name>
</gene>
<evidence type="ECO:0000313" key="3">
    <source>
        <dbReference type="Proteomes" id="UP000228948"/>
    </source>
</evidence>
<evidence type="ECO:0000313" key="2">
    <source>
        <dbReference type="EMBL" id="ATX66627.1"/>
    </source>
</evidence>
<feature type="domain" description="Phospholipase/carboxylesterase/thioesterase" evidence="1">
    <location>
        <begin position="17"/>
        <end position="204"/>
    </location>
</feature>
<dbReference type="OrthoDB" id="9801763at2"/>
<dbReference type="RefSeq" id="WP_084634935.1">
    <property type="nucleotide sequence ID" value="NZ_CP024899.1"/>
</dbReference>
<proteinExistence type="predicted"/>
<protein>
    <submittedName>
        <fullName evidence="2">Phospholipase</fullName>
    </submittedName>
</protein>
<keyword evidence="3" id="KW-1185">Reference proteome</keyword>
<reference evidence="2 3" key="1">
    <citation type="submission" date="2017-11" db="EMBL/GenBank/DDBJ databases">
        <title>Revised Sequence and Annotation of the Rhodobaca barguzinensis strain alga05 Genome.</title>
        <authorList>
            <person name="Kopejtka K."/>
            <person name="Tomasch J.M."/>
            <person name="Bunk B."/>
            <person name="Koblizek M."/>
        </authorList>
    </citation>
    <scope>NUCLEOTIDE SEQUENCE [LARGE SCALE GENOMIC DNA]</scope>
    <source>
        <strain evidence="3">alga05</strain>
    </source>
</reference>
<sequence length="219" mass="23305">MQQRLDISAFSGVPLVQAQAACVLVHGRGQTPDHMLRAVVAPLALDGVSYVLPASGGAGWYDARAIDPITDTTLSQMNAGLDLLEGLVADIAALRPELPVVMVGFSQGACLLTELLLRRAPQLSGAAVLTGCRIGHQTDSRPISRLTDMPVYATCSDDDPWIPQAQFFEMLTTLTGAGARLRADLFPARDHEISRGEIAELRSMLINLIAGQPAFSEGT</sequence>
<dbReference type="Proteomes" id="UP000228948">
    <property type="component" value="Chromosome"/>
</dbReference>
<dbReference type="AlphaFoldDB" id="A0A2K8KB19"/>
<dbReference type="STRING" id="441209.GCA_001870665_02394"/>
<dbReference type="KEGG" id="rbg:BG454_13060"/>
<dbReference type="InterPro" id="IPR029058">
    <property type="entry name" value="AB_hydrolase_fold"/>
</dbReference>
<dbReference type="SUPFAM" id="SSF53474">
    <property type="entry name" value="alpha/beta-Hydrolases"/>
    <property type="match status" value="1"/>
</dbReference>
<dbReference type="Gene3D" id="3.40.50.1820">
    <property type="entry name" value="alpha/beta hydrolase"/>
    <property type="match status" value="1"/>
</dbReference>
<accession>A0A2K8KB19</accession>
<dbReference type="Pfam" id="PF02230">
    <property type="entry name" value="Abhydrolase_2"/>
    <property type="match status" value="1"/>
</dbReference>
<evidence type="ECO:0000259" key="1">
    <source>
        <dbReference type="Pfam" id="PF02230"/>
    </source>
</evidence>
<dbReference type="InterPro" id="IPR003140">
    <property type="entry name" value="PLipase/COase/thioEstase"/>
</dbReference>
<dbReference type="GO" id="GO:0016787">
    <property type="term" value="F:hydrolase activity"/>
    <property type="evidence" value="ECO:0007669"/>
    <property type="project" value="InterPro"/>
</dbReference>
<name>A0A2K8KB19_9RHOB</name>
<organism evidence="2 3">
    <name type="scientific">Roseinatronobacter bogoriensis subsp. barguzinensis</name>
    <dbReference type="NCBI Taxonomy" id="441209"/>
    <lineage>
        <taxon>Bacteria</taxon>
        <taxon>Pseudomonadati</taxon>
        <taxon>Pseudomonadota</taxon>
        <taxon>Alphaproteobacteria</taxon>
        <taxon>Rhodobacterales</taxon>
        <taxon>Paracoccaceae</taxon>
        <taxon>Roseinatronobacter</taxon>
    </lineage>
</organism>
<dbReference type="EMBL" id="CP024899">
    <property type="protein sequence ID" value="ATX66627.1"/>
    <property type="molecule type" value="Genomic_DNA"/>
</dbReference>